<organism evidence="9 10">
    <name type="scientific">Funneliformis geosporum</name>
    <dbReference type="NCBI Taxonomy" id="1117311"/>
    <lineage>
        <taxon>Eukaryota</taxon>
        <taxon>Fungi</taxon>
        <taxon>Fungi incertae sedis</taxon>
        <taxon>Mucoromycota</taxon>
        <taxon>Glomeromycotina</taxon>
        <taxon>Glomeromycetes</taxon>
        <taxon>Glomerales</taxon>
        <taxon>Glomeraceae</taxon>
        <taxon>Funneliformis</taxon>
    </lineage>
</organism>
<evidence type="ECO:0000313" key="10">
    <source>
        <dbReference type="Proteomes" id="UP001153678"/>
    </source>
</evidence>
<accession>A0A9W4WT35</accession>
<evidence type="ECO:0000256" key="5">
    <source>
        <dbReference type="RuleBase" id="RU363050"/>
    </source>
</evidence>
<keyword evidence="4 5" id="KW-0206">Cytoskeleton</keyword>
<dbReference type="GO" id="GO:0044732">
    <property type="term" value="C:mitotic spindle pole body"/>
    <property type="evidence" value="ECO:0007669"/>
    <property type="project" value="TreeGrafter"/>
</dbReference>
<dbReference type="InterPro" id="IPR041470">
    <property type="entry name" value="GCP_N"/>
</dbReference>
<evidence type="ECO:0000256" key="2">
    <source>
        <dbReference type="ARBA" id="ARBA00022490"/>
    </source>
</evidence>
<dbReference type="GO" id="GO:0051321">
    <property type="term" value="P:meiotic cell cycle"/>
    <property type="evidence" value="ECO:0007669"/>
    <property type="project" value="TreeGrafter"/>
</dbReference>
<protein>
    <recommendedName>
        <fullName evidence="5">Spindle pole body component</fullName>
    </recommendedName>
</protein>
<feature type="domain" description="Gamma tubulin complex component C-terminal" evidence="7">
    <location>
        <begin position="463"/>
        <end position="861"/>
    </location>
</feature>
<evidence type="ECO:0000259" key="7">
    <source>
        <dbReference type="Pfam" id="PF04130"/>
    </source>
</evidence>
<dbReference type="GO" id="GO:0051011">
    <property type="term" value="F:microtubule minus-end binding"/>
    <property type="evidence" value="ECO:0007669"/>
    <property type="project" value="TreeGrafter"/>
</dbReference>
<dbReference type="PANTHER" id="PTHR19302:SF13">
    <property type="entry name" value="GAMMA-TUBULIN COMPLEX COMPONENT 2"/>
    <property type="match status" value="1"/>
</dbReference>
<comment type="caution">
    <text evidence="9">The sequence shown here is derived from an EMBL/GenBank/DDBJ whole genome shotgun (WGS) entry which is preliminary data.</text>
</comment>
<name>A0A9W4WT35_9GLOM</name>
<dbReference type="Gene3D" id="1.20.120.1900">
    <property type="entry name" value="Gamma-tubulin complex, C-terminal domain"/>
    <property type="match status" value="1"/>
</dbReference>
<feature type="region of interest" description="Disordered" evidence="6">
    <location>
        <begin position="574"/>
        <end position="597"/>
    </location>
</feature>
<dbReference type="GO" id="GO:0043015">
    <property type="term" value="F:gamma-tubulin binding"/>
    <property type="evidence" value="ECO:0007669"/>
    <property type="project" value="InterPro"/>
</dbReference>
<keyword evidence="2 5" id="KW-0963">Cytoplasm</keyword>
<dbReference type="GO" id="GO:0000278">
    <property type="term" value="P:mitotic cell cycle"/>
    <property type="evidence" value="ECO:0007669"/>
    <property type="project" value="TreeGrafter"/>
</dbReference>
<gene>
    <name evidence="9" type="ORF">FWILDA_LOCUS7715</name>
</gene>
<dbReference type="InterPro" id="IPR042241">
    <property type="entry name" value="GCP_C_sf"/>
</dbReference>
<dbReference type="Pfam" id="PF17681">
    <property type="entry name" value="GCP_N_terminal"/>
    <property type="match status" value="1"/>
</dbReference>
<dbReference type="OrthoDB" id="2192946at2759"/>
<dbReference type="GO" id="GO:0051225">
    <property type="term" value="P:spindle assembly"/>
    <property type="evidence" value="ECO:0007669"/>
    <property type="project" value="TreeGrafter"/>
</dbReference>
<feature type="domain" description="Gamma tubulin complex component protein N-terminal" evidence="8">
    <location>
        <begin position="118"/>
        <end position="459"/>
    </location>
</feature>
<dbReference type="FunFam" id="1.20.120.1900:FF:000011">
    <property type="entry name" value="Spindle pole body component"/>
    <property type="match status" value="1"/>
</dbReference>
<keyword evidence="10" id="KW-1185">Reference proteome</keyword>
<proteinExistence type="inferred from homology"/>
<dbReference type="AlphaFoldDB" id="A0A9W4WT35"/>
<evidence type="ECO:0000259" key="8">
    <source>
        <dbReference type="Pfam" id="PF17681"/>
    </source>
</evidence>
<dbReference type="GO" id="GO:0005874">
    <property type="term" value="C:microtubule"/>
    <property type="evidence" value="ECO:0007669"/>
    <property type="project" value="UniProtKB-KW"/>
</dbReference>
<evidence type="ECO:0000256" key="4">
    <source>
        <dbReference type="ARBA" id="ARBA00023212"/>
    </source>
</evidence>
<sequence length="882" mass="100658">MNKPRPRSFSATPSAEQTSKNVITASAKGLLTEQQVNKLTAQLATIRQSTNGKSFETINKSRVSQYKSTIEESFYDEQEFISAPLNSRVLHLSSKRDINEKDLTIGLLPLQLQEYAIIEDLFFVMMGIEGKYILMDFSEELTDEQPPNGFNYYVDESLDPSLKDLTERILPLATYYSSIDAFIEKHSKFEYGFVSHALCAAMRGLLKEYLILITQLEHQFRTSPTFTLQKVWFYVHPTLHTMSNIHSLIMDIQDAAHYASEEDDDILIVEGFNNKKDEIPQQIKGGCILTILVDRMTTMSGDPATKKLYMYLLSKTSQPYVSMLHSWIHHGEIRDPYEEFMIQERKNVKKENLKEDFNDAYWEARYTIRDKTMPPFLIPFKKKILLAGKYLNVIRECGIAIKEPQQQSIEDVVGKDGVDRTDVNVNSDILVAMDGGRFVDNIEIAYKCANGTLLDLLLKDQQLIARLRSIKRYFFLDQSDFFTHFLDLASTELKKPSKDVSLTKLQSLLDLVLRNPSSVAYTDPFKEDVKVEMSTVGLVDQLLRIINVAGMMEPTPTFSRTNRLVESFAFRKENGKMGDESENEGSEDGAGSGTEKPGYASSVAGSIAGSIVSSMSGSISGSIMGGSNKQPLTGIEALTLDYIVTFPLSLVISRKALTKYQLLFRHLLYLKYIEQLLCNTWTEHVKSFHWRRGSGHPALEAWRSRAFALRQRMLVFVQQFAYYVTSEVLEPQWRNLEANLAKVSTIDQVLQYHSDFLDTCLKECMLTNAKLLRIYAKMIHTIVLFCLYHEKFTKTLISLESQMESTSIPSQMDSTDRTLHKFEDNFFYHIKLLIEALNFYSATETVQFLCLVVRLDYNLFYANQEGSSNLSANIVIEQSNNL</sequence>
<dbReference type="Proteomes" id="UP001153678">
    <property type="component" value="Unassembled WGS sequence"/>
</dbReference>
<dbReference type="Pfam" id="PF04130">
    <property type="entry name" value="GCP_C_terminal"/>
    <property type="match status" value="1"/>
</dbReference>
<dbReference type="GO" id="GO:0000922">
    <property type="term" value="C:spindle pole"/>
    <property type="evidence" value="ECO:0007669"/>
    <property type="project" value="InterPro"/>
</dbReference>
<dbReference type="InterPro" id="IPR007259">
    <property type="entry name" value="GCP"/>
</dbReference>
<dbReference type="GO" id="GO:0000930">
    <property type="term" value="C:gamma-tubulin complex"/>
    <property type="evidence" value="ECO:0007669"/>
    <property type="project" value="TreeGrafter"/>
</dbReference>
<keyword evidence="3 5" id="KW-0493">Microtubule</keyword>
<dbReference type="PANTHER" id="PTHR19302">
    <property type="entry name" value="GAMMA TUBULIN COMPLEX PROTEIN"/>
    <property type="match status" value="1"/>
</dbReference>
<dbReference type="GO" id="GO:0007020">
    <property type="term" value="P:microtubule nucleation"/>
    <property type="evidence" value="ECO:0007669"/>
    <property type="project" value="InterPro"/>
</dbReference>
<evidence type="ECO:0000256" key="1">
    <source>
        <dbReference type="ARBA" id="ARBA00010337"/>
    </source>
</evidence>
<evidence type="ECO:0000256" key="6">
    <source>
        <dbReference type="SAM" id="MobiDB-lite"/>
    </source>
</evidence>
<evidence type="ECO:0000256" key="3">
    <source>
        <dbReference type="ARBA" id="ARBA00022701"/>
    </source>
</evidence>
<reference evidence="9" key="1">
    <citation type="submission" date="2022-08" db="EMBL/GenBank/DDBJ databases">
        <authorList>
            <person name="Kallberg Y."/>
            <person name="Tangrot J."/>
            <person name="Rosling A."/>
        </authorList>
    </citation>
    <scope>NUCLEOTIDE SEQUENCE</scope>
    <source>
        <strain evidence="9">Wild A</strain>
    </source>
</reference>
<evidence type="ECO:0000313" key="9">
    <source>
        <dbReference type="EMBL" id="CAI2176703.1"/>
    </source>
</evidence>
<comment type="similarity">
    <text evidence="1 5">Belongs to the TUBGCP family.</text>
</comment>
<dbReference type="InterPro" id="IPR040457">
    <property type="entry name" value="GCP_C"/>
</dbReference>
<dbReference type="GO" id="GO:0031122">
    <property type="term" value="P:cytoplasmic microtubule organization"/>
    <property type="evidence" value="ECO:0007669"/>
    <property type="project" value="TreeGrafter"/>
</dbReference>
<comment type="subcellular location">
    <subcellularLocation>
        <location evidence="5">Cytoplasm</location>
        <location evidence="5">Cytoskeleton</location>
        <location evidence="5">Microtubule organizing center</location>
    </subcellularLocation>
</comment>
<dbReference type="EMBL" id="CAMKVN010001543">
    <property type="protein sequence ID" value="CAI2176703.1"/>
    <property type="molecule type" value="Genomic_DNA"/>
</dbReference>